<organism evidence="2 3">
    <name type="scientific">Phytophthora megakarya</name>
    <dbReference type="NCBI Taxonomy" id="4795"/>
    <lineage>
        <taxon>Eukaryota</taxon>
        <taxon>Sar</taxon>
        <taxon>Stramenopiles</taxon>
        <taxon>Oomycota</taxon>
        <taxon>Peronosporomycetes</taxon>
        <taxon>Peronosporales</taxon>
        <taxon>Peronosporaceae</taxon>
        <taxon>Phytophthora</taxon>
    </lineage>
</organism>
<evidence type="ECO:0000313" key="3">
    <source>
        <dbReference type="Proteomes" id="UP000198211"/>
    </source>
</evidence>
<feature type="region of interest" description="Disordered" evidence="1">
    <location>
        <begin position="93"/>
        <end position="147"/>
    </location>
</feature>
<protein>
    <submittedName>
        <fullName evidence="2">Uncharacterized protein</fullName>
    </submittedName>
</protein>
<feature type="region of interest" description="Disordered" evidence="1">
    <location>
        <begin position="161"/>
        <end position="194"/>
    </location>
</feature>
<dbReference type="EMBL" id="NBNE01001653">
    <property type="protein sequence ID" value="OWZ13166.1"/>
    <property type="molecule type" value="Genomic_DNA"/>
</dbReference>
<reference evidence="3" key="1">
    <citation type="submission" date="2017-03" db="EMBL/GenBank/DDBJ databases">
        <title>Phytopthora megakarya and P. palmivora, two closely related causual agents of cacao black pod achieved similar genome size and gene model numbers by different mechanisms.</title>
        <authorList>
            <person name="Ali S."/>
            <person name="Shao J."/>
            <person name="Larry D.J."/>
            <person name="Kronmiller B."/>
            <person name="Shen D."/>
            <person name="Strem M.D."/>
            <person name="Melnick R.L."/>
            <person name="Guiltinan M.J."/>
            <person name="Tyler B.M."/>
            <person name="Meinhardt L.W."/>
            <person name="Bailey B.A."/>
        </authorList>
    </citation>
    <scope>NUCLEOTIDE SEQUENCE [LARGE SCALE GENOMIC DNA]</scope>
    <source>
        <strain evidence="3">zdho120</strain>
    </source>
</reference>
<evidence type="ECO:0000313" key="2">
    <source>
        <dbReference type="EMBL" id="OWZ13166.1"/>
    </source>
</evidence>
<feature type="compositionally biased region" description="Polar residues" evidence="1">
    <location>
        <begin position="104"/>
        <end position="123"/>
    </location>
</feature>
<proteinExistence type="predicted"/>
<name>A0A225W614_9STRA</name>
<dbReference type="Proteomes" id="UP000198211">
    <property type="component" value="Unassembled WGS sequence"/>
</dbReference>
<dbReference type="OrthoDB" id="123416at2759"/>
<gene>
    <name evidence="2" type="ORF">PHMEG_00013564</name>
</gene>
<evidence type="ECO:0000256" key="1">
    <source>
        <dbReference type="SAM" id="MobiDB-lite"/>
    </source>
</evidence>
<accession>A0A225W614</accession>
<feature type="compositionally biased region" description="Low complexity" evidence="1">
    <location>
        <begin position="125"/>
        <end position="147"/>
    </location>
</feature>
<sequence length="403" mass="44823">MDLETLICMIEVLEAEELDWEAIEPNPLTRTAMRQVYKLCRDDQDAFSLANEIAQSKPKFDELQAHNHRMAVAQAAAEGKAGTPPHRVFVRKSSAAFTDRQRSNRVNNDDSAQAKSSTVSPSPDSRAASKSGSPKAASDKSSPASRSLSFTRTCLPVISVSDDTKVPSPKPLPATSEKKSKSKSKKTPAVKTEMSVVNVQPPKTRVISRGSSVAISGLPSLVLGKPDLVKRFKRPTAKFRSFVAPAFSRPGALKYWIKLEEAFLSQAVPTDTSIECTKEHLAKFASFMDSTHPFQVQRQLWPEHVCLSNTKNFDFGSHVSQRTSYPERLLGIWRLLRGYGDREPASHSVGNYERKHWIPAKAVERMLIGVVVFASVALATLDELCRQWTEYHDERASRTDNLR</sequence>
<dbReference type="AlphaFoldDB" id="A0A225W614"/>
<comment type="caution">
    <text evidence="2">The sequence shown here is derived from an EMBL/GenBank/DDBJ whole genome shotgun (WGS) entry which is preliminary data.</text>
</comment>
<keyword evidence="3" id="KW-1185">Reference proteome</keyword>